<dbReference type="NCBIfam" id="TIGR01892">
    <property type="entry name" value="AcOrn-deacetyl"/>
    <property type="match status" value="1"/>
</dbReference>
<evidence type="ECO:0000313" key="11">
    <source>
        <dbReference type="EMBL" id="OCX24538.1"/>
    </source>
</evidence>
<dbReference type="RefSeq" id="WP_065987226.1">
    <property type="nucleotide sequence ID" value="NZ_MDEN01000054.1"/>
</dbReference>
<dbReference type="OrthoDB" id="3665926at2"/>
<keyword evidence="7" id="KW-0378">Hydrolase</keyword>
<evidence type="ECO:0000256" key="5">
    <source>
        <dbReference type="ARBA" id="ARBA00022605"/>
    </source>
</evidence>
<keyword evidence="6" id="KW-0479">Metal-binding</keyword>
<keyword evidence="5" id="KW-0028">Amino-acid biosynthesis</keyword>
<reference evidence="11 12" key="1">
    <citation type="submission" date="2016-08" db="EMBL/GenBank/DDBJ databases">
        <title>Whole genome sequence of Pseudomonas graminis strain UASWS1507, a potential biological control agent for agriculture.</title>
        <authorList>
            <person name="Crovadore J."/>
            <person name="Calmin G."/>
            <person name="Chablais R."/>
            <person name="Cochard B."/>
            <person name="Lefort F."/>
        </authorList>
    </citation>
    <scope>NUCLEOTIDE SEQUENCE [LARGE SCALE GENOMIC DNA]</scope>
    <source>
        <strain evidence="11 12">UASWS1507</strain>
    </source>
</reference>
<proteinExistence type="inferred from homology"/>
<dbReference type="SUPFAM" id="SSF55031">
    <property type="entry name" value="Bacterial exopeptidase dimerisation domain"/>
    <property type="match status" value="1"/>
</dbReference>
<organism evidence="11 12">
    <name type="scientific">Pseudomonas graminis</name>
    <dbReference type="NCBI Taxonomy" id="158627"/>
    <lineage>
        <taxon>Bacteria</taxon>
        <taxon>Pseudomonadati</taxon>
        <taxon>Pseudomonadota</taxon>
        <taxon>Gammaproteobacteria</taxon>
        <taxon>Pseudomonadales</taxon>
        <taxon>Pseudomonadaceae</taxon>
        <taxon>Pseudomonas</taxon>
    </lineage>
</organism>
<evidence type="ECO:0000313" key="12">
    <source>
        <dbReference type="Proteomes" id="UP000095143"/>
    </source>
</evidence>
<dbReference type="NCBIfam" id="NF005710">
    <property type="entry name" value="PRK07522.1"/>
    <property type="match status" value="1"/>
</dbReference>
<dbReference type="PANTHER" id="PTHR43808:SF31">
    <property type="entry name" value="N-ACETYL-L-CITRULLINE DEACETYLASE"/>
    <property type="match status" value="1"/>
</dbReference>
<keyword evidence="4" id="KW-0055">Arginine biosynthesis</keyword>
<evidence type="ECO:0000259" key="10">
    <source>
        <dbReference type="Pfam" id="PF07687"/>
    </source>
</evidence>
<dbReference type="InterPro" id="IPR002933">
    <property type="entry name" value="Peptidase_M20"/>
</dbReference>
<comment type="similarity">
    <text evidence="2">Belongs to the peptidase M20A family. ArgE subfamily.</text>
</comment>
<evidence type="ECO:0000256" key="2">
    <source>
        <dbReference type="ARBA" id="ARBA00005691"/>
    </source>
</evidence>
<comment type="cofactor">
    <cofactor evidence="1">
        <name>Zn(2+)</name>
        <dbReference type="ChEBI" id="CHEBI:29105"/>
    </cofactor>
</comment>
<keyword evidence="3" id="KW-0963">Cytoplasm</keyword>
<dbReference type="InterPro" id="IPR001261">
    <property type="entry name" value="ArgE/DapE_CS"/>
</dbReference>
<dbReference type="CDD" id="cd03894">
    <property type="entry name" value="M20_ArgE"/>
    <property type="match status" value="1"/>
</dbReference>
<dbReference type="Gene3D" id="3.40.630.10">
    <property type="entry name" value="Zn peptidases"/>
    <property type="match status" value="1"/>
</dbReference>
<evidence type="ECO:0000256" key="1">
    <source>
        <dbReference type="ARBA" id="ARBA00001947"/>
    </source>
</evidence>
<dbReference type="GO" id="GO:0046872">
    <property type="term" value="F:metal ion binding"/>
    <property type="evidence" value="ECO:0007669"/>
    <property type="project" value="UniProtKB-KW"/>
</dbReference>
<dbReference type="SUPFAM" id="SSF53187">
    <property type="entry name" value="Zn-dependent exopeptidases"/>
    <property type="match status" value="1"/>
</dbReference>
<dbReference type="InterPro" id="IPR036264">
    <property type="entry name" value="Bact_exopeptidase_dim_dom"/>
</dbReference>
<feature type="domain" description="Peptidase M20 dimerisation" evidence="10">
    <location>
        <begin position="176"/>
        <end position="283"/>
    </location>
</feature>
<keyword evidence="8" id="KW-0862">Zinc</keyword>
<keyword evidence="9" id="KW-0170">Cobalt</keyword>
<dbReference type="GO" id="GO:0006526">
    <property type="term" value="P:L-arginine biosynthetic process"/>
    <property type="evidence" value="ECO:0007669"/>
    <property type="project" value="UniProtKB-KW"/>
</dbReference>
<evidence type="ECO:0000256" key="7">
    <source>
        <dbReference type="ARBA" id="ARBA00022801"/>
    </source>
</evidence>
<dbReference type="PROSITE" id="PS00758">
    <property type="entry name" value="ARGE_DAPE_CPG2_1"/>
    <property type="match status" value="1"/>
</dbReference>
<name>A0A1C2EC11_9PSED</name>
<dbReference type="InterPro" id="IPR050072">
    <property type="entry name" value="Peptidase_M20A"/>
</dbReference>
<dbReference type="InterPro" id="IPR011650">
    <property type="entry name" value="Peptidase_M20_dimer"/>
</dbReference>
<dbReference type="GO" id="GO:0008777">
    <property type="term" value="F:acetylornithine deacetylase activity"/>
    <property type="evidence" value="ECO:0007669"/>
    <property type="project" value="TreeGrafter"/>
</dbReference>
<gene>
    <name evidence="11" type="ORF">BBI10_04690</name>
</gene>
<dbReference type="Pfam" id="PF07687">
    <property type="entry name" value="M20_dimer"/>
    <property type="match status" value="1"/>
</dbReference>
<dbReference type="EMBL" id="MDEN01000054">
    <property type="protein sequence ID" value="OCX24538.1"/>
    <property type="molecule type" value="Genomic_DNA"/>
</dbReference>
<evidence type="ECO:0000256" key="6">
    <source>
        <dbReference type="ARBA" id="ARBA00022723"/>
    </source>
</evidence>
<dbReference type="InterPro" id="IPR010169">
    <property type="entry name" value="AcOrn-deacetyl"/>
</dbReference>
<dbReference type="Gene3D" id="3.30.70.360">
    <property type="match status" value="1"/>
</dbReference>
<sequence length="389" mass="42373">MKPRVLEILKRLMAFETVSSESNMALIDYVRDLLLSKGIESLIVKDESGKKANLFASTGPKDQPGVLLSGHTDVVPAAGQAWTFPAFAATVQDGRIYGRGSCDMKGFIALAIDAMLDAAEHSANRPLNRPLQLALSHDEEIGCVGVRRLLDVLHLAPVRPFLCVIGEPTNMQFVLGHKGKGSYRTYCRGQEAHSSLAPRSVNAIHVACDFIASLRESQQHLQQHGAQDTDYDVPYSTVHVGQISGGKALNIVPNLCTLDFEVRNLPADNLEHFIEQMRERAEVIVREAKKLSSVAAIEIETINVYPGLDTHPTVEAVSFLKQFAAADTGMTKVSFGTEGGLFKQRLDVPVVVCGPGSIEQAHKPDEFIEFSQMDAGERFLQGLLGSLKA</sequence>
<dbReference type="Proteomes" id="UP000095143">
    <property type="component" value="Unassembled WGS sequence"/>
</dbReference>
<dbReference type="Pfam" id="PF01546">
    <property type="entry name" value="Peptidase_M20"/>
    <property type="match status" value="1"/>
</dbReference>
<dbReference type="AlphaFoldDB" id="A0A1C2EC11"/>
<accession>A0A1C2EC11</accession>
<dbReference type="PANTHER" id="PTHR43808">
    <property type="entry name" value="ACETYLORNITHINE DEACETYLASE"/>
    <property type="match status" value="1"/>
</dbReference>
<evidence type="ECO:0000256" key="8">
    <source>
        <dbReference type="ARBA" id="ARBA00022833"/>
    </source>
</evidence>
<evidence type="ECO:0000256" key="4">
    <source>
        <dbReference type="ARBA" id="ARBA00022571"/>
    </source>
</evidence>
<evidence type="ECO:0000256" key="9">
    <source>
        <dbReference type="ARBA" id="ARBA00023285"/>
    </source>
</evidence>
<dbReference type="STRING" id="158627.BW687_24190"/>
<comment type="caution">
    <text evidence="11">The sequence shown here is derived from an EMBL/GenBank/DDBJ whole genome shotgun (WGS) entry which is preliminary data.</text>
</comment>
<evidence type="ECO:0000256" key="3">
    <source>
        <dbReference type="ARBA" id="ARBA00022490"/>
    </source>
</evidence>
<protein>
    <submittedName>
        <fullName evidence="11">Acetylornithine deacetylase (ArgE)</fullName>
    </submittedName>
</protein>